<organism evidence="3 4">
    <name type="scientific">Kockovaella imperatae</name>
    <dbReference type="NCBI Taxonomy" id="4999"/>
    <lineage>
        <taxon>Eukaryota</taxon>
        <taxon>Fungi</taxon>
        <taxon>Dikarya</taxon>
        <taxon>Basidiomycota</taxon>
        <taxon>Agaricomycotina</taxon>
        <taxon>Tremellomycetes</taxon>
        <taxon>Tremellales</taxon>
        <taxon>Cuniculitremaceae</taxon>
        <taxon>Kockovaella</taxon>
    </lineage>
</organism>
<dbReference type="Proteomes" id="UP000193218">
    <property type="component" value="Unassembled WGS sequence"/>
</dbReference>
<dbReference type="FunCoup" id="A0A1Y1U9S9">
    <property type="interactions" value="289"/>
</dbReference>
<feature type="domain" description="AMP-dependent synthetase/ligase" evidence="1">
    <location>
        <begin position="100"/>
        <end position="506"/>
    </location>
</feature>
<evidence type="ECO:0000313" key="4">
    <source>
        <dbReference type="Proteomes" id="UP000193218"/>
    </source>
</evidence>
<dbReference type="GO" id="GO:0031956">
    <property type="term" value="F:medium-chain fatty acid-CoA ligase activity"/>
    <property type="evidence" value="ECO:0007669"/>
    <property type="project" value="TreeGrafter"/>
</dbReference>
<dbReference type="SUPFAM" id="SSF56801">
    <property type="entry name" value="Acetyl-CoA synthetase-like"/>
    <property type="match status" value="1"/>
</dbReference>
<dbReference type="AlphaFoldDB" id="A0A1Y1U9S9"/>
<dbReference type="EMBL" id="NBSH01000013">
    <property type="protein sequence ID" value="ORX34772.1"/>
    <property type="molecule type" value="Genomic_DNA"/>
</dbReference>
<feature type="domain" description="AMP-binding enzyme C-terminal" evidence="2">
    <location>
        <begin position="562"/>
        <end position="656"/>
    </location>
</feature>
<reference evidence="3 4" key="1">
    <citation type="submission" date="2017-03" db="EMBL/GenBank/DDBJ databases">
        <title>Widespread Adenine N6-methylation of Active Genes in Fungi.</title>
        <authorList>
            <consortium name="DOE Joint Genome Institute"/>
            <person name="Mondo S.J."/>
            <person name="Dannebaum R.O."/>
            <person name="Kuo R.C."/>
            <person name="Louie K.B."/>
            <person name="Bewick A.J."/>
            <person name="Labutti K."/>
            <person name="Haridas S."/>
            <person name="Kuo A."/>
            <person name="Salamov A."/>
            <person name="Ahrendt S.R."/>
            <person name="Lau R."/>
            <person name="Bowen B.P."/>
            <person name="Lipzen A."/>
            <person name="Sullivan W."/>
            <person name="Andreopoulos W.B."/>
            <person name="Clum A."/>
            <person name="Lindquist E."/>
            <person name="Daum C."/>
            <person name="Northen T.R."/>
            <person name="Ramamoorthy G."/>
            <person name="Schmitz R.J."/>
            <person name="Gryganskyi A."/>
            <person name="Culley D."/>
            <person name="Magnuson J."/>
            <person name="James T.Y."/>
            <person name="O'Malley M.A."/>
            <person name="Stajich J.E."/>
            <person name="Spatafora J.W."/>
            <person name="Visel A."/>
            <person name="Grigoriev I.V."/>
        </authorList>
    </citation>
    <scope>NUCLEOTIDE SEQUENCE [LARGE SCALE GENOMIC DNA]</scope>
    <source>
        <strain evidence="3 4">NRRL Y-17943</strain>
    </source>
</reference>
<dbReference type="RefSeq" id="XP_021869014.1">
    <property type="nucleotide sequence ID" value="XM_022013977.1"/>
</dbReference>
<dbReference type="InterPro" id="IPR020845">
    <property type="entry name" value="AMP-binding_CS"/>
</dbReference>
<dbReference type="GO" id="GO:0006631">
    <property type="term" value="P:fatty acid metabolic process"/>
    <property type="evidence" value="ECO:0007669"/>
    <property type="project" value="TreeGrafter"/>
</dbReference>
<comment type="caution">
    <text evidence="3">The sequence shown here is derived from an EMBL/GenBank/DDBJ whole genome shotgun (WGS) entry which is preliminary data.</text>
</comment>
<evidence type="ECO:0000259" key="2">
    <source>
        <dbReference type="Pfam" id="PF13193"/>
    </source>
</evidence>
<dbReference type="GeneID" id="33555785"/>
<dbReference type="InterPro" id="IPR045851">
    <property type="entry name" value="AMP-bd_C_sf"/>
</dbReference>
<gene>
    <name evidence="3" type="ORF">BD324DRAFT_604289</name>
</gene>
<dbReference type="Gene3D" id="3.30.300.30">
    <property type="match status" value="1"/>
</dbReference>
<protein>
    <submittedName>
        <fullName evidence="3">Uncharacterized protein</fullName>
    </submittedName>
</protein>
<dbReference type="InterPro" id="IPR042099">
    <property type="entry name" value="ANL_N_sf"/>
</dbReference>
<dbReference type="Gene3D" id="3.40.50.12780">
    <property type="entry name" value="N-terminal domain of ligase-like"/>
    <property type="match status" value="1"/>
</dbReference>
<dbReference type="Pfam" id="PF13193">
    <property type="entry name" value="AMP-binding_C"/>
    <property type="match status" value="1"/>
</dbReference>
<sequence length="676" mass="74065">MQTTHEPSVDSRPLSIAMHYWLAETLNPGWSRRASWLLFQSHTPWCSRQLPVHLKRQFHRTIRARAQSASFSEGPSEPSLLRDTIPQHFARIVASHPTALALVARSSVRIADRGSVNPKEISLTYAQLDRLSDRLASGLQVLGVQKGDRVAVSLGNVAEYGALTYAVFKLGAILVPLNPSFNAFQVERALNHLSVKVLIIGALTDLAYRPGQGSSNLDILKHVEANGLARSPEITSSVVPSLRRIVILDNRSEHPDALLDLDSYTSLTPYEHLLSVSESRPARNADQHPDDIINIQFTSGTTSMPKAAQLSHRNILNNGFLTARRMGLVPGDRIVVPPPLFHCFGSVLGYMATATTGSTLMFASPAFDPHATLRMCREHDATGLYGVPTMLLAVLDALEAEGVQAPPNLAKGILAGSSVPQSLMHRIHQKLGMREAVICYGMTETSPISCMTSPTDPVEKQTRTIGKVMPHTKVKIVSPVDRNKILPRGEKGEFAASGYLVMAGYYNDPERTAESRIADADGTVWMYSGDEAEMDADGYVSITGRIKDLIIRGGENIHPLDIEDCLFQLDGVREVSVVGVPDEKLGEVVAAFIVPKDGVVTGPDDTIGESHTQSSTAKPTLTKEIVRDWVKRQLSSHLTPKFVFWTEQYPKTASGKIQKFMLRDMALKKLGREKSV</sequence>
<dbReference type="Pfam" id="PF00501">
    <property type="entry name" value="AMP-binding"/>
    <property type="match status" value="1"/>
</dbReference>
<evidence type="ECO:0000259" key="1">
    <source>
        <dbReference type="Pfam" id="PF00501"/>
    </source>
</evidence>
<dbReference type="PANTHER" id="PTHR43201:SF30">
    <property type="entry name" value="AMP-DEPENDENT SYNTHETASE_LIGASE DOMAIN-CONTAINING PROTEIN"/>
    <property type="match status" value="1"/>
</dbReference>
<accession>A0A1Y1U9S9</accession>
<dbReference type="PANTHER" id="PTHR43201">
    <property type="entry name" value="ACYL-COA SYNTHETASE"/>
    <property type="match status" value="1"/>
</dbReference>
<dbReference type="STRING" id="4999.A0A1Y1U9S9"/>
<dbReference type="PROSITE" id="PS00455">
    <property type="entry name" value="AMP_BINDING"/>
    <property type="match status" value="1"/>
</dbReference>
<dbReference type="InParanoid" id="A0A1Y1U9S9"/>
<dbReference type="InterPro" id="IPR025110">
    <property type="entry name" value="AMP-bd_C"/>
</dbReference>
<evidence type="ECO:0000313" key="3">
    <source>
        <dbReference type="EMBL" id="ORX34772.1"/>
    </source>
</evidence>
<keyword evidence="4" id="KW-1185">Reference proteome</keyword>
<dbReference type="OrthoDB" id="10253115at2759"/>
<proteinExistence type="predicted"/>
<dbReference type="InterPro" id="IPR000873">
    <property type="entry name" value="AMP-dep_synth/lig_dom"/>
</dbReference>
<name>A0A1Y1U9S9_9TREE</name>